<name>A0A1E4ST86_9ASCO</name>
<keyword evidence="2" id="KW-0812">Transmembrane</keyword>
<feature type="compositionally biased region" description="Polar residues" evidence="1">
    <location>
        <begin position="57"/>
        <end position="70"/>
    </location>
</feature>
<sequence>MNSNSIRGRTSDPNYSSLSQGDRNSSDNKTRSRSGSFKRSGSQRRSVSKTRERGTPRSASPSGNSESRPSNDPFIDDMLFTGLDGNIRNIEFEDPHLGNADKELEKTFWKKFTDNIWNNDSTWVKLFLILACFSATLILVLEITIFVLLSKNVKVHHHDDDYNPIIAIYGFYRIYLSEKKTLISSYMALYIYAEVYQIIMTLIVLYTRNTFHLTSCILFLIAMCIYAGVQYNEVQITVNSFFSYIKLFTITDSLQAKSNYGVLTNIAIAICVISSVIVISLCFVGWKLRNGFQKVHGEAIGISGKKVRANSYFNMHRDALLLALFFTPGFFLQVVIIADYETVEFKYSVAALIISIFVIFAADLSASREIKTGSTLSILFYLGLVATIFVTLFNTSSADSSKYNSGSVLNVNQSILAFGIITLILLIALIVLSILVIRNYNVGLYFIYAKNYDWLYKSKHTPVEEADINDLEFSHKNALQDNTESYEMFDFKQDGSQKLMDPISLQEPQRVAVGNGLQREELDF</sequence>
<feature type="compositionally biased region" description="Low complexity" evidence="1">
    <location>
        <begin position="33"/>
        <end position="45"/>
    </location>
</feature>
<feature type="compositionally biased region" description="Polar residues" evidence="1">
    <location>
        <begin position="1"/>
        <end position="23"/>
    </location>
</feature>
<dbReference type="AlphaFoldDB" id="A0A1E4ST86"/>
<feature type="transmembrane region" description="Helical" evidence="2">
    <location>
        <begin position="262"/>
        <end position="286"/>
    </location>
</feature>
<feature type="transmembrane region" description="Helical" evidence="2">
    <location>
        <begin position="415"/>
        <end position="437"/>
    </location>
</feature>
<protein>
    <submittedName>
        <fullName evidence="3">Uncharacterized protein</fullName>
    </submittedName>
</protein>
<accession>A0A1E4ST86</accession>
<feature type="transmembrane region" description="Helical" evidence="2">
    <location>
        <begin position="126"/>
        <end position="149"/>
    </location>
</feature>
<organism evidence="3 4">
    <name type="scientific">[Candida] arabinofermentans NRRL YB-2248</name>
    <dbReference type="NCBI Taxonomy" id="983967"/>
    <lineage>
        <taxon>Eukaryota</taxon>
        <taxon>Fungi</taxon>
        <taxon>Dikarya</taxon>
        <taxon>Ascomycota</taxon>
        <taxon>Saccharomycotina</taxon>
        <taxon>Pichiomycetes</taxon>
        <taxon>Pichiales</taxon>
        <taxon>Pichiaceae</taxon>
        <taxon>Ogataea</taxon>
        <taxon>Ogataea/Candida clade</taxon>
    </lineage>
</organism>
<proteinExistence type="predicted"/>
<evidence type="ECO:0000256" key="2">
    <source>
        <dbReference type="SAM" id="Phobius"/>
    </source>
</evidence>
<dbReference type="PANTHER" id="PTHR34391:SF1">
    <property type="entry name" value="UPF0658 GOLGI APPARATUS MEMBRANE PROTEIN C1952.10C-RELATED"/>
    <property type="match status" value="1"/>
</dbReference>
<keyword evidence="4" id="KW-1185">Reference proteome</keyword>
<dbReference type="OrthoDB" id="2448307at2759"/>
<reference evidence="4" key="1">
    <citation type="submission" date="2016-04" db="EMBL/GenBank/DDBJ databases">
        <title>Comparative genomics of biotechnologically important yeasts.</title>
        <authorList>
            <consortium name="DOE Joint Genome Institute"/>
            <person name="Riley R."/>
            <person name="Haridas S."/>
            <person name="Wolfe K.H."/>
            <person name="Lopes M.R."/>
            <person name="Hittinger C.T."/>
            <person name="Goker M."/>
            <person name="Salamov A."/>
            <person name="Wisecaver J."/>
            <person name="Long T.M."/>
            <person name="Aerts A.L."/>
            <person name="Barry K."/>
            <person name="Choi C."/>
            <person name="Clum A."/>
            <person name="Coughlan A.Y."/>
            <person name="Deshpande S."/>
            <person name="Douglass A.P."/>
            <person name="Hanson S.J."/>
            <person name="Klenk H.-P."/>
            <person name="Labutti K."/>
            <person name="Lapidus A."/>
            <person name="Lindquist E."/>
            <person name="Lipzen A."/>
            <person name="Meier-Kolthoff J.P."/>
            <person name="Ohm R.A."/>
            <person name="Otillar R.P."/>
            <person name="Pangilinan J."/>
            <person name="Peng Y."/>
            <person name="Rokas A."/>
            <person name="Rosa C.A."/>
            <person name="Scheuner C."/>
            <person name="Sibirny A.A."/>
            <person name="Slot J.C."/>
            <person name="Stielow J.B."/>
            <person name="Sun H."/>
            <person name="Kurtzman C.P."/>
            <person name="Blackwell M."/>
            <person name="Grigoriev I.V."/>
            <person name="Jeffries T.W."/>
        </authorList>
    </citation>
    <scope>NUCLEOTIDE SEQUENCE [LARGE SCALE GENOMIC DNA]</scope>
    <source>
        <strain evidence="4">NRRL YB-2248</strain>
    </source>
</reference>
<feature type="region of interest" description="Disordered" evidence="1">
    <location>
        <begin position="1"/>
        <end position="72"/>
    </location>
</feature>
<gene>
    <name evidence="3" type="ORF">CANARDRAFT_10365</name>
</gene>
<evidence type="ECO:0000256" key="1">
    <source>
        <dbReference type="SAM" id="MobiDB-lite"/>
    </source>
</evidence>
<evidence type="ECO:0000313" key="4">
    <source>
        <dbReference type="Proteomes" id="UP000094801"/>
    </source>
</evidence>
<dbReference type="EMBL" id="KV453878">
    <property type="protein sequence ID" value="ODV82632.1"/>
    <property type="molecule type" value="Genomic_DNA"/>
</dbReference>
<dbReference type="Proteomes" id="UP000094801">
    <property type="component" value="Unassembled WGS sequence"/>
</dbReference>
<feature type="transmembrane region" description="Helical" evidence="2">
    <location>
        <begin position="319"/>
        <end position="339"/>
    </location>
</feature>
<dbReference type="GO" id="GO:0005794">
    <property type="term" value="C:Golgi apparatus"/>
    <property type="evidence" value="ECO:0007669"/>
    <property type="project" value="TreeGrafter"/>
</dbReference>
<keyword evidence="2" id="KW-0472">Membrane</keyword>
<feature type="transmembrane region" description="Helical" evidence="2">
    <location>
        <begin position="345"/>
        <end position="366"/>
    </location>
</feature>
<feature type="transmembrane region" description="Helical" evidence="2">
    <location>
        <begin position="213"/>
        <end position="231"/>
    </location>
</feature>
<dbReference type="InterPro" id="IPR040410">
    <property type="entry name" value="UPF0658_Golgi"/>
</dbReference>
<dbReference type="PANTHER" id="PTHR34391">
    <property type="entry name" value="UPF0658 GOLGI APPARATUS MEMBRANE PROTEIN C1952.10C-RELATED"/>
    <property type="match status" value="1"/>
</dbReference>
<keyword evidence="2" id="KW-1133">Transmembrane helix</keyword>
<feature type="transmembrane region" description="Helical" evidence="2">
    <location>
        <begin position="187"/>
        <end position="206"/>
    </location>
</feature>
<feature type="transmembrane region" description="Helical" evidence="2">
    <location>
        <begin position="378"/>
        <end position="395"/>
    </location>
</feature>
<evidence type="ECO:0000313" key="3">
    <source>
        <dbReference type="EMBL" id="ODV82632.1"/>
    </source>
</evidence>